<feature type="domain" description="PhoU" evidence="9">
    <location>
        <begin position="18"/>
        <end position="105"/>
    </location>
</feature>
<comment type="subcellular location">
    <subcellularLocation>
        <location evidence="1 8">Cytoplasm</location>
    </subcellularLocation>
</comment>
<dbReference type="GO" id="GO:0045936">
    <property type="term" value="P:negative regulation of phosphate metabolic process"/>
    <property type="evidence" value="ECO:0007669"/>
    <property type="project" value="InterPro"/>
</dbReference>
<evidence type="ECO:0000256" key="5">
    <source>
        <dbReference type="ARBA" id="ARBA00022490"/>
    </source>
</evidence>
<feature type="domain" description="PhoU" evidence="9">
    <location>
        <begin position="121"/>
        <end position="206"/>
    </location>
</feature>
<dbReference type="Pfam" id="PF01895">
    <property type="entry name" value="PhoU"/>
    <property type="match status" value="2"/>
</dbReference>
<dbReference type="NCBIfam" id="TIGR02135">
    <property type="entry name" value="phoU_full"/>
    <property type="match status" value="1"/>
</dbReference>
<dbReference type="SUPFAM" id="SSF109755">
    <property type="entry name" value="PhoU-like"/>
    <property type="match status" value="1"/>
</dbReference>
<accession>T2G7Q2</accession>
<dbReference type="GO" id="GO:0005737">
    <property type="term" value="C:cytoplasm"/>
    <property type="evidence" value="ECO:0007669"/>
    <property type="project" value="UniProtKB-SubCell"/>
</dbReference>
<keyword evidence="5 8" id="KW-0963">Cytoplasm</keyword>
<evidence type="ECO:0000313" key="11">
    <source>
        <dbReference type="Proteomes" id="UP000016587"/>
    </source>
</evidence>
<dbReference type="eggNOG" id="COG0704">
    <property type="taxonomic scope" value="Bacteria"/>
</dbReference>
<evidence type="ECO:0000256" key="7">
    <source>
        <dbReference type="ARBA" id="ARBA00056181"/>
    </source>
</evidence>
<dbReference type="InterPro" id="IPR038078">
    <property type="entry name" value="PhoU-like_sf"/>
</dbReference>
<evidence type="ECO:0000259" key="9">
    <source>
        <dbReference type="Pfam" id="PF01895"/>
    </source>
</evidence>
<keyword evidence="4 8" id="KW-0813">Transport</keyword>
<comment type="function">
    <text evidence="7 8">Plays a role in the regulation of phosphate uptake.</text>
</comment>
<keyword evidence="6 8" id="KW-0592">Phosphate transport</keyword>
<sequence>MSVRRHLDTDLTHLRLKVLEMAAYTEKALDCALRALLERDSSLAQQVIDRDAQINQLECDIDEESLRMLALSQPVAGDLRFIVGCMRIIVNLERIGDESVNIAERALILAHRPPLPFNHMLEELAGISLEMLRSCIKAFKDDDAELADAVCDQDSRANELDLSILKRLIDFMLKETAGIERSVHTVLASRSLERCADLSTNIAESVIFIVKGVDVKHRCNRI</sequence>
<evidence type="ECO:0000256" key="6">
    <source>
        <dbReference type="ARBA" id="ARBA00022592"/>
    </source>
</evidence>
<dbReference type="OrthoDB" id="9814256at2"/>
<protein>
    <recommendedName>
        <fullName evidence="8">Phosphate-specific transport system accessory protein PhoU</fullName>
    </recommendedName>
</protein>
<comment type="subunit">
    <text evidence="3 8">Homodimer.</text>
</comment>
<dbReference type="GO" id="GO:0006817">
    <property type="term" value="P:phosphate ion transport"/>
    <property type="evidence" value="ECO:0007669"/>
    <property type="project" value="UniProtKB-KW"/>
</dbReference>
<name>T2G7Q2_MEGG1</name>
<evidence type="ECO:0000256" key="8">
    <source>
        <dbReference type="PIRNR" id="PIRNR003107"/>
    </source>
</evidence>
<dbReference type="GO" id="GO:0030643">
    <property type="term" value="P:intracellular phosphate ion homeostasis"/>
    <property type="evidence" value="ECO:0007669"/>
    <property type="project" value="InterPro"/>
</dbReference>
<dbReference type="EMBL" id="CP006585">
    <property type="protein sequence ID" value="AGW12219.1"/>
    <property type="molecule type" value="Genomic_DNA"/>
</dbReference>
<evidence type="ECO:0000256" key="2">
    <source>
        <dbReference type="ARBA" id="ARBA00008107"/>
    </source>
</evidence>
<reference evidence="10 11" key="1">
    <citation type="journal article" date="2013" name="J. Bacteriol.">
        <title>Roles of HynAB and Ech, the only two hydrogenases found in the model sulfate reducer Desulfovibrio gigas.</title>
        <authorList>
            <person name="Morais-Silva F.O."/>
            <person name="Santos C.I."/>
            <person name="Rodrigues R."/>
            <person name="Pereira I.A."/>
            <person name="Rodrigues-Pousada C."/>
        </authorList>
    </citation>
    <scope>NUCLEOTIDE SEQUENCE [LARGE SCALE GENOMIC DNA]</scope>
    <source>
        <strain evidence="11">ATCC 19364 / DSM 1382 / NCIMB 9332 / VKM B-1759</strain>
    </source>
</reference>
<dbReference type="STRING" id="1121448.DGI_0289"/>
<dbReference type="Gene3D" id="1.20.58.220">
    <property type="entry name" value="Phosphate transport system protein phou homolog 2, domain 2"/>
    <property type="match status" value="2"/>
</dbReference>
<evidence type="ECO:0000313" key="10">
    <source>
        <dbReference type="EMBL" id="AGW12219.1"/>
    </source>
</evidence>
<dbReference type="RefSeq" id="WP_021758827.1">
    <property type="nucleotide sequence ID" value="NC_022444.1"/>
</dbReference>
<dbReference type="PANTHER" id="PTHR42930:SF3">
    <property type="entry name" value="PHOSPHATE-SPECIFIC TRANSPORT SYSTEM ACCESSORY PROTEIN PHOU"/>
    <property type="match status" value="1"/>
</dbReference>
<dbReference type="InterPro" id="IPR028366">
    <property type="entry name" value="PhoU"/>
</dbReference>
<dbReference type="HOGENOM" id="CLU_078518_2_1_7"/>
<keyword evidence="11" id="KW-1185">Reference proteome</keyword>
<dbReference type="PATRIC" id="fig|1121448.10.peg.295"/>
<dbReference type="InterPro" id="IPR026022">
    <property type="entry name" value="PhoU_dom"/>
</dbReference>
<evidence type="ECO:0000256" key="3">
    <source>
        <dbReference type="ARBA" id="ARBA00011738"/>
    </source>
</evidence>
<reference evidence="11" key="2">
    <citation type="submission" date="2013-07" db="EMBL/GenBank/DDBJ databases">
        <authorList>
            <person name="Morais-Silva F.O."/>
            <person name="Rezende A.M."/>
            <person name="Pimentel C."/>
            <person name="Resende D.M."/>
            <person name="Santos C.I."/>
            <person name="Clemente C."/>
            <person name="de Oliveira L.M."/>
            <person name="da Silva S.M."/>
            <person name="Costa D.A."/>
            <person name="Varela-Raposo A."/>
            <person name="Horacio E.C.A."/>
            <person name="Matos M."/>
            <person name="Flores O."/>
            <person name="Ruiz J.C."/>
            <person name="Rodrigues-Pousada C."/>
        </authorList>
    </citation>
    <scope>NUCLEOTIDE SEQUENCE [LARGE SCALE GENOMIC DNA]</scope>
    <source>
        <strain evidence="11">ATCC 19364 / DSM 1382 / NCIMB 9332 / VKM B-1759</strain>
    </source>
</reference>
<dbReference type="Proteomes" id="UP000016587">
    <property type="component" value="Chromosome"/>
</dbReference>
<dbReference type="AlphaFoldDB" id="T2G7Q2"/>
<gene>
    <name evidence="10" type="ORF">DGI_0289</name>
</gene>
<dbReference type="KEGG" id="dgg:DGI_0289"/>
<dbReference type="FunFam" id="1.20.58.220:FF:000004">
    <property type="entry name" value="Phosphate-specific transport system accessory protein PhoU"/>
    <property type="match status" value="1"/>
</dbReference>
<organism evidence="10 11">
    <name type="scientific">Megalodesulfovibrio gigas (strain ATCC 19364 / DSM 1382 / NCIMB 9332 / VKM B-1759)</name>
    <name type="common">Desulfovibrio gigas</name>
    <dbReference type="NCBI Taxonomy" id="1121448"/>
    <lineage>
        <taxon>Bacteria</taxon>
        <taxon>Pseudomonadati</taxon>
        <taxon>Thermodesulfobacteriota</taxon>
        <taxon>Desulfovibrionia</taxon>
        <taxon>Desulfovibrionales</taxon>
        <taxon>Desulfovibrionaceae</taxon>
        <taxon>Megalodesulfovibrio</taxon>
    </lineage>
</organism>
<evidence type="ECO:0000256" key="1">
    <source>
        <dbReference type="ARBA" id="ARBA00004496"/>
    </source>
</evidence>
<evidence type="ECO:0000256" key="4">
    <source>
        <dbReference type="ARBA" id="ARBA00022448"/>
    </source>
</evidence>
<dbReference type="PIRSF" id="PIRSF003107">
    <property type="entry name" value="PhoU"/>
    <property type="match status" value="1"/>
</dbReference>
<dbReference type="PANTHER" id="PTHR42930">
    <property type="entry name" value="PHOSPHATE-SPECIFIC TRANSPORT SYSTEM ACCESSORY PROTEIN PHOU"/>
    <property type="match status" value="1"/>
</dbReference>
<proteinExistence type="inferred from homology"/>
<comment type="similarity">
    <text evidence="2 8">Belongs to the PhoU family.</text>
</comment>